<evidence type="ECO:0000313" key="2">
    <source>
        <dbReference type="EMBL" id="GLR16568.1"/>
    </source>
</evidence>
<proteinExistence type="predicted"/>
<evidence type="ECO:0000313" key="3">
    <source>
        <dbReference type="Proteomes" id="UP001156666"/>
    </source>
</evidence>
<dbReference type="Proteomes" id="UP001156666">
    <property type="component" value="Unassembled WGS sequence"/>
</dbReference>
<reference evidence="2" key="2">
    <citation type="submission" date="2023-01" db="EMBL/GenBank/DDBJ databases">
        <title>Draft genome sequence of Portibacter lacus strain NBRC 108769.</title>
        <authorList>
            <person name="Sun Q."/>
            <person name="Mori K."/>
        </authorList>
    </citation>
    <scope>NUCLEOTIDE SEQUENCE</scope>
    <source>
        <strain evidence="2">NBRC 108769</strain>
    </source>
</reference>
<comment type="caution">
    <text evidence="2">The sequence shown here is derived from an EMBL/GenBank/DDBJ whole genome shotgun (WGS) entry which is preliminary data.</text>
</comment>
<feature type="region of interest" description="Disordered" evidence="1">
    <location>
        <begin position="175"/>
        <end position="221"/>
    </location>
</feature>
<protein>
    <recommendedName>
        <fullName evidence="4">DUF4290 domain-containing protein</fullName>
    </recommendedName>
</protein>
<feature type="compositionally biased region" description="Basic and acidic residues" evidence="1">
    <location>
        <begin position="182"/>
        <end position="191"/>
    </location>
</feature>
<dbReference type="InterPro" id="IPR025632">
    <property type="entry name" value="DUF4290"/>
</dbReference>
<keyword evidence="3" id="KW-1185">Reference proteome</keyword>
<sequence length="221" mass="26335">MINMEYNTEKDRLVISEYGRNVQNLINYAKTVEDKELRQKYAERIVALMYQMNPQNKNINNYRAKLWSHLLKIADYDIEVDAPEDSILTKEDAIKPEVMTYPKGAKRYRHYGRNVLELIKKATAMEDGPKKDAFAETIARYMKLAYRTWNREHYVSDELIIEDLNKMSQGKLSLGDNYDLNIGKDERDTNTRRHTNNNNRKTNYRKNNNPRYSNTRNKKRR</sequence>
<reference evidence="2" key="1">
    <citation type="journal article" date="2014" name="Int. J. Syst. Evol. Microbiol.">
        <title>Complete genome sequence of Corynebacterium casei LMG S-19264T (=DSM 44701T), isolated from a smear-ripened cheese.</title>
        <authorList>
            <consortium name="US DOE Joint Genome Institute (JGI-PGF)"/>
            <person name="Walter F."/>
            <person name="Albersmeier A."/>
            <person name="Kalinowski J."/>
            <person name="Ruckert C."/>
        </authorList>
    </citation>
    <scope>NUCLEOTIDE SEQUENCE</scope>
    <source>
        <strain evidence="2">NBRC 108769</strain>
    </source>
</reference>
<evidence type="ECO:0000256" key="1">
    <source>
        <dbReference type="SAM" id="MobiDB-lite"/>
    </source>
</evidence>
<name>A0AA37SL94_9BACT</name>
<dbReference type="AlphaFoldDB" id="A0AA37SL94"/>
<feature type="compositionally biased region" description="Low complexity" evidence="1">
    <location>
        <begin position="196"/>
        <end position="209"/>
    </location>
</feature>
<organism evidence="2 3">
    <name type="scientific">Portibacter lacus</name>
    <dbReference type="NCBI Taxonomy" id="1099794"/>
    <lineage>
        <taxon>Bacteria</taxon>
        <taxon>Pseudomonadati</taxon>
        <taxon>Bacteroidota</taxon>
        <taxon>Saprospiria</taxon>
        <taxon>Saprospirales</taxon>
        <taxon>Haliscomenobacteraceae</taxon>
        <taxon>Portibacter</taxon>
    </lineage>
</organism>
<accession>A0AA37SL94</accession>
<dbReference type="Pfam" id="PF14123">
    <property type="entry name" value="DUF4290"/>
    <property type="match status" value="1"/>
</dbReference>
<dbReference type="EMBL" id="BSOH01000006">
    <property type="protein sequence ID" value="GLR16568.1"/>
    <property type="molecule type" value="Genomic_DNA"/>
</dbReference>
<gene>
    <name evidence="2" type="ORF">GCM10007940_11830</name>
</gene>
<evidence type="ECO:0008006" key="4">
    <source>
        <dbReference type="Google" id="ProtNLM"/>
    </source>
</evidence>